<protein>
    <submittedName>
        <fullName evidence="1">Uncharacterized protein</fullName>
    </submittedName>
</protein>
<reference evidence="1 2" key="1">
    <citation type="submission" date="2023-07" db="EMBL/GenBank/DDBJ databases">
        <title>Genomic Encyclopedia of Type Strains, Phase IV (KMG-IV): sequencing the most valuable type-strain genomes for metagenomic binning, comparative biology and taxonomic classification.</title>
        <authorList>
            <person name="Goeker M."/>
        </authorList>
    </citation>
    <scope>NUCLEOTIDE SEQUENCE [LARGE SCALE GENOMIC DNA]</scope>
    <source>
        <strain evidence="1 2">DSM 18695</strain>
    </source>
</reference>
<dbReference type="EMBL" id="JAUSVS010000003">
    <property type="protein sequence ID" value="MDQ0464460.1"/>
    <property type="molecule type" value="Genomic_DNA"/>
</dbReference>
<evidence type="ECO:0000313" key="1">
    <source>
        <dbReference type="EMBL" id="MDQ0464460.1"/>
    </source>
</evidence>
<organism evidence="1 2">
    <name type="scientific">Caulobacter ginsengisoli</name>
    <dbReference type="NCBI Taxonomy" id="400775"/>
    <lineage>
        <taxon>Bacteria</taxon>
        <taxon>Pseudomonadati</taxon>
        <taxon>Pseudomonadota</taxon>
        <taxon>Alphaproteobacteria</taxon>
        <taxon>Caulobacterales</taxon>
        <taxon>Caulobacteraceae</taxon>
        <taxon>Caulobacter</taxon>
    </lineage>
</organism>
<dbReference type="RefSeq" id="WP_307349157.1">
    <property type="nucleotide sequence ID" value="NZ_JAUSVS010000003.1"/>
</dbReference>
<evidence type="ECO:0000313" key="2">
    <source>
        <dbReference type="Proteomes" id="UP001228905"/>
    </source>
</evidence>
<comment type="caution">
    <text evidence="1">The sequence shown here is derived from an EMBL/GenBank/DDBJ whole genome shotgun (WGS) entry which is preliminary data.</text>
</comment>
<gene>
    <name evidence="1" type="ORF">QO010_002241</name>
</gene>
<keyword evidence="2" id="KW-1185">Reference proteome</keyword>
<accession>A0ABU0ISQ9</accession>
<name>A0ABU0ISQ9_9CAUL</name>
<proteinExistence type="predicted"/>
<dbReference type="Proteomes" id="UP001228905">
    <property type="component" value="Unassembled WGS sequence"/>
</dbReference>
<sequence length="161" mass="17470">MLLWDGDLLNFHFGDSNHSLNSWGVSFGRSMGVDSGFHSPTPDLFSSEGLNGHWTLDNLMPVLSAEHMIDVSSPSSELVSDGLTGTVETSQPIRHEDNSSALILPSVLKVEEPFAIPLPVDTIAGAGLGDDSLINMSEGLMPDMMLAKPQWTIPMRLSWIH</sequence>